<evidence type="ECO:0000256" key="3">
    <source>
        <dbReference type="ARBA" id="ARBA00022527"/>
    </source>
</evidence>
<protein>
    <recommendedName>
        <fullName evidence="2">non-specific serine/threonine protein kinase</fullName>
        <ecNumber evidence="2">2.7.11.1</ecNumber>
    </recommendedName>
</protein>
<dbReference type="InterPro" id="IPR008271">
    <property type="entry name" value="Ser/Thr_kinase_AS"/>
</dbReference>
<dbReference type="InterPro" id="IPR036322">
    <property type="entry name" value="WD40_repeat_dom_sf"/>
</dbReference>
<dbReference type="InterPro" id="IPR011009">
    <property type="entry name" value="Kinase-like_dom_sf"/>
</dbReference>
<keyword evidence="4 11" id="KW-0853">WD repeat</keyword>
<evidence type="ECO:0000256" key="1">
    <source>
        <dbReference type="ARBA" id="ARBA00004419"/>
    </source>
</evidence>
<evidence type="ECO:0000313" key="14">
    <source>
        <dbReference type="Proteomes" id="UP001165740"/>
    </source>
</evidence>
<evidence type="ECO:0000256" key="5">
    <source>
        <dbReference type="ARBA" id="ARBA00022679"/>
    </source>
</evidence>
<dbReference type="SUPFAM" id="SSF50978">
    <property type="entry name" value="WD40 repeat-like"/>
    <property type="match status" value="1"/>
</dbReference>
<dbReference type="CDD" id="cd13980">
    <property type="entry name" value="STKc_Vps15"/>
    <property type="match status" value="1"/>
</dbReference>
<dbReference type="InterPro" id="IPR016024">
    <property type="entry name" value="ARM-type_fold"/>
</dbReference>
<evidence type="ECO:0000256" key="11">
    <source>
        <dbReference type="PROSITE-ProRule" id="PRU00221"/>
    </source>
</evidence>
<feature type="region of interest" description="Disordered" evidence="12">
    <location>
        <begin position="843"/>
        <end position="933"/>
    </location>
</feature>
<evidence type="ECO:0000313" key="16">
    <source>
        <dbReference type="RefSeq" id="XP_055863896.1"/>
    </source>
</evidence>
<evidence type="ECO:0000256" key="10">
    <source>
        <dbReference type="PROSITE-ProRule" id="PRU00103"/>
    </source>
</evidence>
<evidence type="ECO:0000259" key="13">
    <source>
        <dbReference type="PROSITE" id="PS50011"/>
    </source>
</evidence>
<keyword evidence="7" id="KW-0547">Nucleotide-binding</keyword>
<accession>A0A9W2YM53</accession>
<dbReference type="OMA" id="ATNTCRI"/>
<dbReference type="InterPro" id="IPR055231">
    <property type="entry name" value="2AA_helical"/>
</dbReference>
<reference evidence="15 16" key="1">
    <citation type="submission" date="2025-04" db="UniProtKB">
        <authorList>
            <consortium name="RefSeq"/>
        </authorList>
    </citation>
    <scope>IDENTIFICATION</scope>
</reference>
<dbReference type="GeneID" id="106065886"/>
<dbReference type="GO" id="GO:0004674">
    <property type="term" value="F:protein serine/threonine kinase activity"/>
    <property type="evidence" value="ECO:0007669"/>
    <property type="project" value="UniProtKB-KW"/>
</dbReference>
<dbReference type="RefSeq" id="XP_055863895.1">
    <property type="nucleotide sequence ID" value="XM_056007920.1"/>
</dbReference>
<keyword evidence="9" id="KW-0067">ATP-binding</keyword>
<dbReference type="SMART" id="SM00320">
    <property type="entry name" value="WD40"/>
    <property type="match status" value="6"/>
</dbReference>
<dbReference type="PROSITE" id="PS50011">
    <property type="entry name" value="PROTEIN_KINASE_DOM"/>
    <property type="match status" value="1"/>
</dbReference>
<proteinExistence type="predicted"/>
<dbReference type="InterPro" id="IPR045162">
    <property type="entry name" value="Vps15-like"/>
</dbReference>
<dbReference type="GO" id="GO:0005524">
    <property type="term" value="F:ATP binding"/>
    <property type="evidence" value="ECO:0007669"/>
    <property type="project" value="UniProtKB-KW"/>
</dbReference>
<feature type="repeat" description="HEAT" evidence="10">
    <location>
        <begin position="449"/>
        <end position="479"/>
    </location>
</feature>
<feature type="domain" description="Protein kinase" evidence="13">
    <location>
        <begin position="26"/>
        <end position="316"/>
    </location>
</feature>
<keyword evidence="14" id="KW-1185">Reference proteome</keyword>
<evidence type="ECO:0000256" key="2">
    <source>
        <dbReference type="ARBA" id="ARBA00012513"/>
    </source>
</evidence>
<dbReference type="SUPFAM" id="SSF48371">
    <property type="entry name" value="ARM repeat"/>
    <property type="match status" value="1"/>
</dbReference>
<dbReference type="RefSeq" id="XP_055863896.1">
    <property type="nucleotide sequence ID" value="XM_056007921.1"/>
</dbReference>
<dbReference type="GO" id="GO:0071561">
    <property type="term" value="C:nucleus-vacuole junction"/>
    <property type="evidence" value="ECO:0007669"/>
    <property type="project" value="TreeGrafter"/>
</dbReference>
<dbReference type="Pfam" id="PF00400">
    <property type="entry name" value="WD40"/>
    <property type="match status" value="2"/>
</dbReference>
<dbReference type="PROSITE" id="PS50294">
    <property type="entry name" value="WD_REPEATS_REGION"/>
    <property type="match status" value="2"/>
</dbReference>
<dbReference type="GO" id="GO:0016236">
    <property type="term" value="P:macroautophagy"/>
    <property type="evidence" value="ECO:0007669"/>
    <property type="project" value="InterPro"/>
</dbReference>
<dbReference type="PROSITE" id="PS00108">
    <property type="entry name" value="PROTEIN_KINASE_ST"/>
    <property type="match status" value="1"/>
</dbReference>
<dbReference type="EC" id="2.7.11.1" evidence="2"/>
<dbReference type="PROSITE" id="PS50082">
    <property type="entry name" value="WD_REPEATS_2"/>
    <property type="match status" value="2"/>
</dbReference>
<feature type="compositionally biased region" description="Polar residues" evidence="12">
    <location>
        <begin position="909"/>
        <end position="933"/>
    </location>
</feature>
<evidence type="ECO:0000256" key="4">
    <source>
        <dbReference type="ARBA" id="ARBA00022574"/>
    </source>
</evidence>
<dbReference type="Proteomes" id="UP001165740">
    <property type="component" value="Chromosome 13"/>
</dbReference>
<gene>
    <name evidence="15 16" type="primary">LOC106065886</name>
</gene>
<dbReference type="GO" id="GO:0045324">
    <property type="term" value="P:late endosome to vacuole transport"/>
    <property type="evidence" value="ECO:0007669"/>
    <property type="project" value="InterPro"/>
</dbReference>
<dbReference type="PANTHER" id="PTHR17583:SF0">
    <property type="entry name" value="PHOSPHOINOSITIDE 3-KINASE REGULATORY SUBUNIT 4"/>
    <property type="match status" value="1"/>
</dbReference>
<organism evidence="14 16">
    <name type="scientific">Biomphalaria glabrata</name>
    <name type="common">Bloodfluke planorb</name>
    <name type="synonym">Freshwater snail</name>
    <dbReference type="NCBI Taxonomy" id="6526"/>
    <lineage>
        <taxon>Eukaryota</taxon>
        <taxon>Metazoa</taxon>
        <taxon>Spiralia</taxon>
        <taxon>Lophotrochozoa</taxon>
        <taxon>Mollusca</taxon>
        <taxon>Gastropoda</taxon>
        <taxon>Heterobranchia</taxon>
        <taxon>Euthyneura</taxon>
        <taxon>Panpulmonata</taxon>
        <taxon>Hygrophila</taxon>
        <taxon>Lymnaeoidea</taxon>
        <taxon>Planorbidae</taxon>
        <taxon>Biomphalaria</taxon>
    </lineage>
</organism>
<dbReference type="OrthoDB" id="242910at2759"/>
<dbReference type="InterPro" id="IPR000719">
    <property type="entry name" value="Prot_kinase_dom"/>
</dbReference>
<name>A0A9W2YM53_BIOGL</name>
<feature type="repeat" description="WD" evidence="11">
    <location>
        <begin position="1357"/>
        <end position="1390"/>
    </location>
</feature>
<dbReference type="Gene3D" id="1.25.10.10">
    <property type="entry name" value="Leucine-rich Repeat Variant"/>
    <property type="match status" value="1"/>
</dbReference>
<evidence type="ECO:0000313" key="15">
    <source>
        <dbReference type="RefSeq" id="XP_055863895.1"/>
    </source>
</evidence>
<keyword evidence="5" id="KW-0808">Transferase</keyword>
<dbReference type="Pfam" id="PF22956">
    <property type="entry name" value="VPS15-like_hel"/>
    <property type="match status" value="1"/>
</dbReference>
<dbReference type="InterPro" id="IPR021133">
    <property type="entry name" value="HEAT_type_2"/>
</dbReference>
<keyword evidence="8" id="KW-0418">Kinase</keyword>
<comment type="subcellular location">
    <subcellularLocation>
        <location evidence="1">Cytoplasmic vesicle</location>
        <location evidence="1">Autophagosome</location>
    </subcellularLocation>
</comment>
<dbReference type="SUPFAM" id="SSF56112">
    <property type="entry name" value="Protein kinase-like (PK-like)"/>
    <property type="match status" value="1"/>
</dbReference>
<evidence type="ECO:0000256" key="6">
    <source>
        <dbReference type="ARBA" id="ARBA00022737"/>
    </source>
</evidence>
<dbReference type="GO" id="GO:0034271">
    <property type="term" value="C:phosphatidylinositol 3-kinase complex, class III, type I"/>
    <property type="evidence" value="ECO:0007669"/>
    <property type="project" value="TreeGrafter"/>
</dbReference>
<dbReference type="PANTHER" id="PTHR17583">
    <property type="entry name" value="PHOSPHOINOSITIDE 3-KINASE REGULATORY SUBUNIT 4"/>
    <property type="match status" value="1"/>
</dbReference>
<dbReference type="Gene3D" id="1.10.510.10">
    <property type="entry name" value="Transferase(Phosphotransferase) domain 1"/>
    <property type="match status" value="1"/>
</dbReference>
<dbReference type="GO" id="GO:0005770">
    <property type="term" value="C:late endosome"/>
    <property type="evidence" value="ECO:0007669"/>
    <property type="project" value="TreeGrafter"/>
</dbReference>
<dbReference type="InterPro" id="IPR015943">
    <property type="entry name" value="WD40/YVTN_repeat-like_dom_sf"/>
</dbReference>
<evidence type="ECO:0000256" key="7">
    <source>
        <dbReference type="ARBA" id="ARBA00022741"/>
    </source>
</evidence>
<dbReference type="InterPro" id="IPR001680">
    <property type="entry name" value="WD40_rpt"/>
</dbReference>
<evidence type="ECO:0000256" key="9">
    <source>
        <dbReference type="ARBA" id="ARBA00022840"/>
    </source>
</evidence>
<dbReference type="InterPro" id="IPR011989">
    <property type="entry name" value="ARM-like"/>
</dbReference>
<dbReference type="GO" id="GO:0005776">
    <property type="term" value="C:autophagosome"/>
    <property type="evidence" value="ECO:0007669"/>
    <property type="project" value="UniProtKB-SubCell"/>
</dbReference>
<dbReference type="FunFam" id="1.10.510.10:FF:000497">
    <property type="entry name" value="Phosphoinositide 3-kinase regulatory subunit"/>
    <property type="match status" value="1"/>
</dbReference>
<dbReference type="GO" id="GO:0034272">
    <property type="term" value="C:phosphatidylinositol 3-kinase complex, class III, type II"/>
    <property type="evidence" value="ECO:0007669"/>
    <property type="project" value="TreeGrafter"/>
</dbReference>
<keyword evidence="3" id="KW-0723">Serine/threonine-protein kinase</keyword>
<dbReference type="Gene3D" id="2.130.10.10">
    <property type="entry name" value="YVTN repeat-like/Quinoprotein amine dehydrogenase"/>
    <property type="match status" value="2"/>
</dbReference>
<evidence type="ECO:0000256" key="8">
    <source>
        <dbReference type="ARBA" id="ARBA00022777"/>
    </source>
</evidence>
<keyword evidence="6" id="KW-0677">Repeat</keyword>
<dbReference type="PROSITE" id="PS50077">
    <property type="entry name" value="HEAT_REPEAT"/>
    <property type="match status" value="1"/>
</dbReference>
<feature type="repeat" description="WD" evidence="11">
    <location>
        <begin position="1017"/>
        <end position="1049"/>
    </location>
</feature>
<dbReference type="Pfam" id="PF00069">
    <property type="entry name" value="Pkinase"/>
    <property type="match status" value="1"/>
</dbReference>
<dbReference type="GO" id="GO:0006623">
    <property type="term" value="P:protein targeting to vacuole"/>
    <property type="evidence" value="ECO:0007669"/>
    <property type="project" value="TreeGrafter"/>
</dbReference>
<evidence type="ECO:0000256" key="12">
    <source>
        <dbReference type="SAM" id="MobiDB-lite"/>
    </source>
</evidence>
<sequence length="1390" mass="158214">MGNQLTGEAPAIIYPVEHYLTDIPHYEFDCSLGSTRFFKVVRARCKEGLVVVRIFVIQGSSVPLPLKEYQDRLDVIYKSLKNLPNCLPFQKHVKLDRAAFLIRQYIKYSLYDRLSTRPFLTLIEKRWIAFQLLCALNQCHKVQVCHGDIKAENILLTGWNWLLLTDFASFKPTSLPYDNPADFSYFFDTSRRRVCYIAPERFIGRPPSEKNSDGSLDESQNKVYKELTPAMDIFSAGCVIIELFCDGTPPFDLSQLLNYSCKNYSPWKLIDTIPDNNIKDLVEHMTQRKPEFRLSAEEYLIKQRGKAFPEYFYTFFKTYTHQFATVPILPSDDRILILNRDLDHILANMDLDDKVEKNSKLVLVISLVTSVARDLHFSNFRLLALKLMLRLSKYVTSDIILDRILPHMLYFTQDPLPEVRAETIRTVTACIRNLKSVPRNDANVFQDYIIPALSPLLSDEVLQVRLTFAENIAELADTAVKYLDMAQAQEIREVIVQLKDQQRDKASISETVINVKKTAEELKPEIQEVESNYDMELHQLKDLIHQKIFQLLSDPNHAVKMTLMANGMDKLCLFFGRQKANDILLSHIVTFLNVKDDWRLRACFFKTVVDVTMYVGWQCSEVLLPLLQQGLYDVEEFVITEDLLALKKLTNHRLLNKIMMQTLVCDAAALLAHPGPWIRQAAVGFITAVAQAYDIPDIHCKLLPQLKPFLSRNVMQLRKPAVVLDALSDPIPREVFDYLLRSPLLESVYEVLAKLQKYARSISRQARNPELDESLSQVFRKLTSLGLTEEFEKKLLAMKDFMLRLHKNKTGSSESIHKTSIHSTPGNINIAVFGRGITRRHADLHKNRDSGDVQAAAAAGKNRKPKKQDSVIMNPEWKKMFGNDDPDATSLSSSPKANSSIYPDRRQSETSLKTPLSTAATTPVSPIHSSTDSMSQVLLTSENFQRALAMSQSQEKSQKSVITRYAKCKWELRDLVHHRRAQFEADILLTDAISGIAWDTHHPPDTWKPKGVLVAHLQEHRGAINRLSVSHDHKYFASCSNDGTVRIWESGKLEGKTAANRSKVCLNKQGGKIKCVTFLERGNSVASASDNNSIHVYRLDGGSVQLEDSRTVDVRTYGQIMDMTHFDTGAQSILTYATVSSHIIGWDLRSSNPAWTLHNDPRHGLITSFAVNQSQCWLAAGTSSGALVCWDMRFRMPINKMQHASGRKVRRLTMHPSEQSLLVASFNWNNEVSMWDAETGQRQRTLWPSSSPALSYTKLNKTREDDGICSIYVGSTDTKTFVLTGGTDMRLRFWDLSYPANSMCFNYGLDDPRTLSLNYRSQLIEGSEVIQELETQREPLDKYEAEREMHLMHSAPLLGHHDIVNDLTLCHSTQTLVISAARNGHIKVWK</sequence>
<feature type="compositionally biased region" description="Polar residues" evidence="12">
    <location>
        <begin position="889"/>
        <end position="901"/>
    </location>
</feature>
<dbReference type="SMART" id="SM00220">
    <property type="entry name" value="S_TKc"/>
    <property type="match status" value="1"/>
</dbReference>